<keyword evidence="6 10" id="KW-0863">Zinc-finger</keyword>
<dbReference type="GO" id="GO:0097240">
    <property type="term" value="P:chromosome attachment to the nuclear envelope"/>
    <property type="evidence" value="ECO:0007669"/>
    <property type="project" value="UniProtKB-ARBA"/>
</dbReference>
<feature type="region of interest" description="Disordered" evidence="11">
    <location>
        <begin position="356"/>
        <end position="400"/>
    </location>
</feature>
<dbReference type="GO" id="GO:0000785">
    <property type="term" value="C:chromatin"/>
    <property type="evidence" value="ECO:0007669"/>
    <property type="project" value="TreeGrafter"/>
</dbReference>
<evidence type="ECO:0000256" key="3">
    <source>
        <dbReference type="ARBA" id="ARBA00005383"/>
    </source>
</evidence>
<keyword evidence="15" id="KW-1185">Reference proteome</keyword>
<evidence type="ECO:0000256" key="6">
    <source>
        <dbReference type="ARBA" id="ARBA00022771"/>
    </source>
</evidence>
<feature type="domain" description="PINIT" evidence="13">
    <location>
        <begin position="26"/>
        <end position="192"/>
    </location>
</feature>
<evidence type="ECO:0000256" key="2">
    <source>
        <dbReference type="ARBA" id="ARBA00004718"/>
    </source>
</evidence>
<evidence type="ECO:0000313" key="14">
    <source>
        <dbReference type="EnsemblMetazoa" id="LLOJ002593-PA"/>
    </source>
</evidence>
<dbReference type="InterPro" id="IPR038654">
    <property type="entry name" value="PINIT_sf"/>
</dbReference>
<dbReference type="EnsemblMetazoa" id="LLOJ002593-RA">
    <property type="protein sequence ID" value="LLOJ002593-PA"/>
    <property type="gene ID" value="LLOJ002593"/>
</dbReference>
<dbReference type="AlphaFoldDB" id="A0A1B0CE23"/>
<dbReference type="InterPro" id="IPR013083">
    <property type="entry name" value="Znf_RING/FYVE/PHD"/>
</dbReference>
<evidence type="ECO:0000256" key="4">
    <source>
        <dbReference type="ARBA" id="ARBA00022679"/>
    </source>
</evidence>
<organism evidence="14 15">
    <name type="scientific">Lutzomyia longipalpis</name>
    <name type="common">Sand fly</name>
    <dbReference type="NCBI Taxonomy" id="7200"/>
    <lineage>
        <taxon>Eukaryota</taxon>
        <taxon>Metazoa</taxon>
        <taxon>Ecdysozoa</taxon>
        <taxon>Arthropoda</taxon>
        <taxon>Hexapoda</taxon>
        <taxon>Insecta</taxon>
        <taxon>Pterygota</taxon>
        <taxon>Neoptera</taxon>
        <taxon>Endopterygota</taxon>
        <taxon>Diptera</taxon>
        <taxon>Nematocera</taxon>
        <taxon>Psychodoidea</taxon>
        <taxon>Psychodidae</taxon>
        <taxon>Lutzomyia</taxon>
        <taxon>Lutzomyia</taxon>
    </lineage>
</organism>
<dbReference type="InterPro" id="IPR004181">
    <property type="entry name" value="Znf_MIZ"/>
</dbReference>
<dbReference type="GO" id="GO:0061665">
    <property type="term" value="F:SUMO ligase activity"/>
    <property type="evidence" value="ECO:0007669"/>
    <property type="project" value="TreeGrafter"/>
</dbReference>
<dbReference type="VEuPathDB" id="VectorBase:LLOJ002593"/>
<proteinExistence type="inferred from homology"/>
<keyword evidence="4" id="KW-0808">Transferase</keyword>
<dbReference type="InterPro" id="IPR023321">
    <property type="entry name" value="PINIT"/>
</dbReference>
<dbReference type="PROSITE" id="PS51466">
    <property type="entry name" value="PINIT"/>
    <property type="match status" value="1"/>
</dbReference>
<dbReference type="GO" id="GO:0003712">
    <property type="term" value="F:transcription coregulator activity"/>
    <property type="evidence" value="ECO:0007669"/>
    <property type="project" value="TreeGrafter"/>
</dbReference>
<evidence type="ECO:0000256" key="9">
    <source>
        <dbReference type="ARBA" id="ARBA00023242"/>
    </source>
</evidence>
<dbReference type="Pfam" id="PF14324">
    <property type="entry name" value="PINIT"/>
    <property type="match status" value="1"/>
</dbReference>
<dbReference type="OrthoDB" id="10263264at2759"/>
<comment type="pathway">
    <text evidence="2">Protein modification; protein sumoylation.</text>
</comment>
<reference evidence="14" key="1">
    <citation type="submission" date="2020-05" db="UniProtKB">
        <authorList>
            <consortium name="EnsemblMetazoa"/>
        </authorList>
    </citation>
    <scope>IDENTIFICATION</scope>
    <source>
        <strain evidence="14">Jacobina</strain>
    </source>
</reference>
<dbReference type="GO" id="GO:0005634">
    <property type="term" value="C:nucleus"/>
    <property type="evidence" value="ECO:0007669"/>
    <property type="project" value="UniProtKB-SubCell"/>
</dbReference>
<dbReference type="Gene3D" id="2.60.120.780">
    <property type="entry name" value="PINIT domain"/>
    <property type="match status" value="1"/>
</dbReference>
<dbReference type="PANTHER" id="PTHR10782:SF94">
    <property type="entry name" value="SUPPRESSOR OF VARIEGATION 2-10, ISOFORM I"/>
    <property type="match status" value="1"/>
</dbReference>
<dbReference type="FunFam" id="2.60.120.780:FF:000001">
    <property type="entry name" value="E3 SUMO-protein ligase PIAS2 isoform X1"/>
    <property type="match status" value="1"/>
</dbReference>
<evidence type="ECO:0000256" key="8">
    <source>
        <dbReference type="ARBA" id="ARBA00022833"/>
    </source>
</evidence>
<comment type="similarity">
    <text evidence="3">Belongs to the PIAS family.</text>
</comment>
<dbReference type="Pfam" id="PF02891">
    <property type="entry name" value="zf-MIZ"/>
    <property type="match status" value="1"/>
</dbReference>
<dbReference type="Gene3D" id="3.30.40.10">
    <property type="entry name" value="Zinc/RING finger domain, C3HC4 (zinc finger)"/>
    <property type="match status" value="1"/>
</dbReference>
<dbReference type="GeneID" id="129793142"/>
<dbReference type="GO" id="GO:0008270">
    <property type="term" value="F:zinc ion binding"/>
    <property type="evidence" value="ECO:0007669"/>
    <property type="project" value="UniProtKB-KW"/>
</dbReference>
<dbReference type="RefSeq" id="XP_055688800.1">
    <property type="nucleotide sequence ID" value="XM_055832825.1"/>
</dbReference>
<evidence type="ECO:0000256" key="1">
    <source>
        <dbReference type="ARBA" id="ARBA00004123"/>
    </source>
</evidence>
<dbReference type="UniPathway" id="UPA00886"/>
<protein>
    <submittedName>
        <fullName evidence="14">Uncharacterized protein</fullName>
    </submittedName>
</protein>
<evidence type="ECO:0000259" key="13">
    <source>
        <dbReference type="PROSITE" id="PS51466"/>
    </source>
</evidence>
<dbReference type="GO" id="GO:0016925">
    <property type="term" value="P:protein sumoylation"/>
    <property type="evidence" value="ECO:0007669"/>
    <property type="project" value="UniProtKB-UniPathway"/>
</dbReference>
<evidence type="ECO:0000256" key="10">
    <source>
        <dbReference type="PROSITE-ProRule" id="PRU00452"/>
    </source>
</evidence>
<comment type="subcellular location">
    <subcellularLocation>
        <location evidence="1">Nucleus</location>
    </subcellularLocation>
</comment>
<accession>A0A1B0CE23</accession>
<dbReference type="SUPFAM" id="SSF57850">
    <property type="entry name" value="RING/U-box"/>
    <property type="match status" value="1"/>
</dbReference>
<evidence type="ECO:0000256" key="5">
    <source>
        <dbReference type="ARBA" id="ARBA00022723"/>
    </source>
</evidence>
<evidence type="ECO:0000313" key="15">
    <source>
        <dbReference type="Proteomes" id="UP000092461"/>
    </source>
</evidence>
<dbReference type="EMBL" id="AJWK01008512">
    <property type="status" value="NOT_ANNOTATED_CDS"/>
    <property type="molecule type" value="Genomic_DNA"/>
</dbReference>
<evidence type="ECO:0000256" key="7">
    <source>
        <dbReference type="ARBA" id="ARBA00022786"/>
    </source>
</evidence>
<dbReference type="PANTHER" id="PTHR10782">
    <property type="entry name" value="ZINC FINGER MIZ DOMAIN-CONTAINING PROTEIN"/>
    <property type="match status" value="1"/>
</dbReference>
<dbReference type="GO" id="GO:0006357">
    <property type="term" value="P:regulation of transcription by RNA polymerase II"/>
    <property type="evidence" value="ECO:0007669"/>
    <property type="project" value="TreeGrafter"/>
</dbReference>
<dbReference type="Proteomes" id="UP000092461">
    <property type="component" value="Unassembled WGS sequence"/>
</dbReference>
<name>A0A1B0CE23_LUTLO</name>
<evidence type="ECO:0000256" key="11">
    <source>
        <dbReference type="SAM" id="MobiDB-lite"/>
    </source>
</evidence>
<keyword evidence="7" id="KW-0833">Ubl conjugation pathway</keyword>
<dbReference type="CDD" id="cd16790">
    <property type="entry name" value="SP-RING_PIAS"/>
    <property type="match status" value="1"/>
</dbReference>
<keyword evidence="5" id="KW-0479">Metal-binding</keyword>
<feature type="domain" description="SP-RING-type" evidence="12">
    <location>
        <begin position="224"/>
        <end position="305"/>
    </location>
</feature>
<dbReference type="PROSITE" id="PS51044">
    <property type="entry name" value="ZF_SP_RING"/>
    <property type="match status" value="1"/>
</dbReference>
<keyword evidence="8" id="KW-0862">Zinc</keyword>
<sequence>MYQQQNMLSFTPDANRIMTQSNNNGIMNYVSGYPQEVDVKLKKLAFFDILATLVNPSLLAPTSSQRLHENTLYFTLSPTQATEIASNRDIRNATRVEHIVQVQLRFCLMDTATEQDDYFPPNISVKVNGKQCQLPNPIPTNKPGVEPKRPPRPVNITGNIKASPLVTNTVQVSWCSEFNRGHVVSIYLVKKLTSPQLLQRLKTKGIKSADITRNLIIDKLKEDADCDIATTMLRVSLICPLGKMRMSTPCRASTCSHLQCFDACLYLQMNERKPTWNCPVCDKQAVYENLVIDGYFQDVIASKNLGPDSNEIQLHEDGSWSVHVLKSDAQTLDTPVKPAQKVEIISDDLEVISTKCDDKSGSNHGVEPSSTTGVTVDLTLSDSDDDLPLKRKQNSGNSNR</sequence>
<keyword evidence="9" id="KW-0539">Nucleus</keyword>
<dbReference type="CTD" id="35927"/>
<dbReference type="VEuPathDB" id="VectorBase:LLONM1_002241"/>
<dbReference type="FunFam" id="3.30.40.10:FF:000247">
    <property type="entry name" value="Uncharacterized protein, isoform B"/>
    <property type="match status" value="1"/>
</dbReference>
<evidence type="ECO:0000259" key="12">
    <source>
        <dbReference type="PROSITE" id="PS51044"/>
    </source>
</evidence>